<comment type="caution">
    <text evidence="2">The sequence shown here is derived from an EMBL/GenBank/DDBJ whole genome shotgun (WGS) entry which is preliminary data.</text>
</comment>
<gene>
    <name evidence="2" type="ORF">K8V16_10965</name>
</gene>
<protein>
    <submittedName>
        <fullName evidence="2">Tat pathway signal protein</fullName>
    </submittedName>
</protein>
<evidence type="ECO:0000313" key="3">
    <source>
        <dbReference type="Proteomes" id="UP000789325"/>
    </source>
</evidence>
<proteinExistence type="predicted"/>
<evidence type="ECO:0000256" key="1">
    <source>
        <dbReference type="SAM" id="MobiDB-lite"/>
    </source>
</evidence>
<evidence type="ECO:0000313" key="2">
    <source>
        <dbReference type="EMBL" id="HJH44298.1"/>
    </source>
</evidence>
<reference evidence="2" key="1">
    <citation type="journal article" date="2021" name="PeerJ">
        <title>Extensive microbial diversity within the chicken gut microbiome revealed by metagenomics and culture.</title>
        <authorList>
            <person name="Gilroy R."/>
            <person name="Ravi A."/>
            <person name="Getino M."/>
            <person name="Pursley I."/>
            <person name="Horton D.L."/>
            <person name="Alikhan N.F."/>
            <person name="Baker D."/>
            <person name="Gharbi K."/>
            <person name="Hall N."/>
            <person name="Watson M."/>
            <person name="Adriaenssens E.M."/>
            <person name="Foster-Nyarko E."/>
            <person name="Jarju S."/>
            <person name="Secka A."/>
            <person name="Antonio M."/>
            <person name="Oren A."/>
            <person name="Chaudhuri R.R."/>
            <person name="La Ragione R."/>
            <person name="Hildebrand F."/>
            <person name="Pallen M.J."/>
        </authorList>
    </citation>
    <scope>NUCLEOTIDE SEQUENCE</scope>
    <source>
        <strain evidence="2">USAMLcec12-2067</strain>
    </source>
</reference>
<organism evidence="2 3">
    <name type="scientific">Rubneribacter badeniensis</name>
    <dbReference type="NCBI Taxonomy" id="2070688"/>
    <lineage>
        <taxon>Bacteria</taxon>
        <taxon>Bacillati</taxon>
        <taxon>Actinomycetota</taxon>
        <taxon>Coriobacteriia</taxon>
        <taxon>Eggerthellales</taxon>
        <taxon>Eggerthellaceae</taxon>
        <taxon>Rubneribacter</taxon>
    </lineage>
</organism>
<feature type="region of interest" description="Disordered" evidence="1">
    <location>
        <begin position="1"/>
        <end position="135"/>
    </location>
</feature>
<reference evidence="2" key="2">
    <citation type="submission" date="2021-09" db="EMBL/GenBank/DDBJ databases">
        <authorList>
            <person name="Gilroy R."/>
        </authorList>
    </citation>
    <scope>NUCLEOTIDE SEQUENCE</scope>
    <source>
        <strain evidence="2">USAMLcec12-2067</strain>
    </source>
</reference>
<dbReference type="EMBL" id="DYZL01000216">
    <property type="protein sequence ID" value="HJH44298.1"/>
    <property type="molecule type" value="Genomic_DNA"/>
</dbReference>
<feature type="compositionally biased region" description="Gly residues" evidence="1">
    <location>
        <begin position="35"/>
        <end position="58"/>
    </location>
</feature>
<feature type="compositionally biased region" description="Basic residues" evidence="1">
    <location>
        <begin position="1"/>
        <end position="11"/>
    </location>
</feature>
<dbReference type="Proteomes" id="UP000789325">
    <property type="component" value="Unassembled WGS sequence"/>
</dbReference>
<sequence>MVTRRSTHASHARPSGSSKRRANRRNAASAKGALYAGGEGANGRGGHVGNVAGLGGPADAGSARRGTPSVGNVAGLGSASGVGGPHRHASGAGRFRSATSPTPRAASARPSARTSSRGPAHGSPPSGGVRVPTPSGGEVLLTRRHFLYGALGIGALAAAGAGGTVIAQQMGSASDDDVAVLEVPKSAVTAVIASDAFAEVDFAERMQLASTCELPYGSLVWANDDEIAACLLPGETGKPLTQVALLSLSSGSYATVLEQAVGSDEGFEVYDVRATSSGLVWTEADILDGVWRIYTARSDGSSLGTPALVDEGDADWETPAIAAVGNRAFWQVLPKADGAKRTEDSLLKRATMGATDVEVAWTSHGRMASAPYGLEDSLVITPRADTGSVHYQLTHLDAASGETLDTLVLPSSMKPLEAGYGATGFTFAFDGAYQYGDGIADLGTYLPAATVTDGGYSAAPWVRFDRSPSAAPAWCGSFFMVKSTSAVCGVDLDAREWFAFDVESGADTYGEYLASTGIRDTVVTFSNIDDKPVNADPRKCCLVRVWTPTA</sequence>
<dbReference type="RefSeq" id="WP_224759202.1">
    <property type="nucleotide sequence ID" value="NZ_DBEYRC010000071.1"/>
</dbReference>
<feature type="compositionally biased region" description="Low complexity" evidence="1">
    <location>
        <begin position="96"/>
        <end position="117"/>
    </location>
</feature>
<name>A0A9D3ADY0_9ACTN</name>
<dbReference type="AlphaFoldDB" id="A0A9D3ADY0"/>
<accession>A0A9D3ADY0</accession>